<evidence type="ECO:0000259" key="12">
    <source>
        <dbReference type="Pfam" id="PF02602"/>
    </source>
</evidence>
<dbReference type="Pfam" id="PF02602">
    <property type="entry name" value="HEM4"/>
    <property type="match status" value="1"/>
</dbReference>
<dbReference type="UniPathway" id="UPA00251">
    <property type="reaction ID" value="UER00320"/>
</dbReference>
<keyword evidence="5" id="KW-0456">Lyase</keyword>
<dbReference type="InterPro" id="IPR039793">
    <property type="entry name" value="UROS/Hem4"/>
</dbReference>
<dbReference type="AlphaFoldDB" id="A0A2J7QDU4"/>
<dbReference type="Gene3D" id="3.40.50.10090">
    <property type="match status" value="2"/>
</dbReference>
<evidence type="ECO:0000313" key="14">
    <source>
        <dbReference type="Proteomes" id="UP000235965"/>
    </source>
</evidence>
<gene>
    <name evidence="13" type="primary">Uros_1</name>
    <name evidence="13" type="ORF">B7P43_G01617</name>
</gene>
<evidence type="ECO:0000256" key="11">
    <source>
        <dbReference type="ARBA" id="ARBA00060039"/>
    </source>
</evidence>
<dbReference type="OrthoDB" id="5595751at2759"/>
<evidence type="ECO:0000256" key="4">
    <source>
        <dbReference type="ARBA" id="ARBA00023133"/>
    </source>
</evidence>
<dbReference type="InterPro" id="IPR036108">
    <property type="entry name" value="4pyrrol_syn_uPrphyn_synt_sf"/>
</dbReference>
<dbReference type="EMBL" id="NEVH01015814">
    <property type="protein sequence ID" value="PNF26752.1"/>
    <property type="molecule type" value="Genomic_DNA"/>
</dbReference>
<comment type="similarity">
    <text evidence="2">Belongs to the uroporphyrinogen-III synthase family.</text>
</comment>
<dbReference type="PANTHER" id="PTHR12390:SF0">
    <property type="entry name" value="UROPORPHYRINOGEN-III SYNTHASE"/>
    <property type="match status" value="1"/>
</dbReference>
<keyword evidence="6" id="KW-0627">Porphyrin biosynthesis</keyword>
<dbReference type="PANTHER" id="PTHR12390">
    <property type="entry name" value="UROPORPHYRINOGEN III SYNTHASE"/>
    <property type="match status" value="1"/>
</dbReference>
<evidence type="ECO:0000256" key="1">
    <source>
        <dbReference type="ARBA" id="ARBA00004772"/>
    </source>
</evidence>
<comment type="catalytic activity">
    <reaction evidence="10">
        <text>hydroxymethylbilane = uroporphyrinogen III + H2O</text>
        <dbReference type="Rhea" id="RHEA:18965"/>
        <dbReference type="ChEBI" id="CHEBI:15377"/>
        <dbReference type="ChEBI" id="CHEBI:57308"/>
        <dbReference type="ChEBI" id="CHEBI:57845"/>
        <dbReference type="EC" id="4.2.1.75"/>
    </reaction>
</comment>
<dbReference type="EC" id="4.2.1.75" evidence="3"/>
<dbReference type="GO" id="GO:0004852">
    <property type="term" value="F:uroporphyrinogen-III synthase activity"/>
    <property type="evidence" value="ECO:0007669"/>
    <property type="project" value="UniProtKB-EC"/>
</dbReference>
<dbReference type="InterPro" id="IPR003754">
    <property type="entry name" value="4pyrrol_synth_uPrphyn_synth"/>
</dbReference>
<reference evidence="13 14" key="1">
    <citation type="submission" date="2017-12" db="EMBL/GenBank/DDBJ databases">
        <title>Hemimetabolous genomes reveal molecular basis of termite eusociality.</title>
        <authorList>
            <person name="Harrison M.C."/>
            <person name="Jongepier E."/>
            <person name="Robertson H.M."/>
            <person name="Arning N."/>
            <person name="Bitard-Feildel T."/>
            <person name="Chao H."/>
            <person name="Childers C.P."/>
            <person name="Dinh H."/>
            <person name="Doddapaneni H."/>
            <person name="Dugan S."/>
            <person name="Gowin J."/>
            <person name="Greiner C."/>
            <person name="Han Y."/>
            <person name="Hu H."/>
            <person name="Hughes D.S.T."/>
            <person name="Huylmans A.-K."/>
            <person name="Kemena C."/>
            <person name="Kremer L.P.M."/>
            <person name="Lee S.L."/>
            <person name="Lopez-Ezquerra A."/>
            <person name="Mallet L."/>
            <person name="Monroy-Kuhn J.M."/>
            <person name="Moser A."/>
            <person name="Murali S.C."/>
            <person name="Muzny D.M."/>
            <person name="Otani S."/>
            <person name="Piulachs M.-D."/>
            <person name="Poelchau M."/>
            <person name="Qu J."/>
            <person name="Schaub F."/>
            <person name="Wada-Katsumata A."/>
            <person name="Worley K.C."/>
            <person name="Xie Q."/>
            <person name="Ylla G."/>
            <person name="Poulsen M."/>
            <person name="Gibbs R.A."/>
            <person name="Schal C."/>
            <person name="Richards S."/>
            <person name="Belles X."/>
            <person name="Korb J."/>
            <person name="Bornberg-Bauer E."/>
        </authorList>
    </citation>
    <scope>NUCLEOTIDE SEQUENCE [LARGE SCALE GENOMIC DNA]</scope>
    <source>
        <tissue evidence="13">Whole body</tissue>
    </source>
</reference>
<dbReference type="GO" id="GO:0005829">
    <property type="term" value="C:cytosol"/>
    <property type="evidence" value="ECO:0007669"/>
    <property type="project" value="TreeGrafter"/>
</dbReference>
<dbReference type="GO" id="GO:0006782">
    <property type="term" value="P:protoporphyrinogen IX biosynthetic process"/>
    <property type="evidence" value="ECO:0007669"/>
    <property type="project" value="UniProtKB-UniPathway"/>
</dbReference>
<evidence type="ECO:0000256" key="9">
    <source>
        <dbReference type="ARBA" id="ARBA00040167"/>
    </source>
</evidence>
<keyword evidence="4" id="KW-0350">Heme biosynthesis</keyword>
<sequence length="255" mass="28241">MKTIKGEVLIFKALTNDTDGQEDPFKIKLEEAGIHTQNVTVLDFEYCNLNVLQQNIEKPDMFSGLVFTSPRAVRAVACIKDARRLLGGWKKHPVFVVGEGTSKILQKELCLDGEGSNAGNSSALAEIILQNKFEHPLLFPCGNLTGDELSTKLSTRGITVVAVTVYQTKVHQHLEQRLHEIILQNSGFPEIVAYFSPSGMKFTIPVLEKMEVPLQQLKFVAIGPTTEAALLEHKLKVWSVASKPTPEHLLEAILK</sequence>
<dbReference type="STRING" id="105785.A0A2J7QDU4"/>
<comment type="pathway">
    <text evidence="1">Porphyrin-containing compound metabolism; protoporphyrin-IX biosynthesis; coproporphyrinogen-III from 5-aminolevulinate: step 3/4.</text>
</comment>
<dbReference type="FunFam" id="3.40.50.10090:FF:000003">
    <property type="entry name" value="uroporphyrinogen-III synthase"/>
    <property type="match status" value="1"/>
</dbReference>
<protein>
    <recommendedName>
        <fullName evidence="9">Uroporphyrinogen-III synthase</fullName>
        <ecNumber evidence="3">4.2.1.75</ecNumber>
    </recommendedName>
    <alternativeName>
        <fullName evidence="8">Hydroxymethylbilane hydrolyase [cyclizing]</fullName>
    </alternativeName>
    <alternativeName>
        <fullName evidence="7">Uroporphyrinogen-III cosynthase</fullName>
    </alternativeName>
</protein>
<evidence type="ECO:0000256" key="10">
    <source>
        <dbReference type="ARBA" id="ARBA00048617"/>
    </source>
</evidence>
<name>A0A2J7QDU4_9NEOP</name>
<dbReference type="GO" id="GO:0006780">
    <property type="term" value="P:uroporphyrinogen III biosynthetic process"/>
    <property type="evidence" value="ECO:0007669"/>
    <property type="project" value="InterPro"/>
</dbReference>
<organism evidence="13 14">
    <name type="scientific">Cryptotermes secundus</name>
    <dbReference type="NCBI Taxonomy" id="105785"/>
    <lineage>
        <taxon>Eukaryota</taxon>
        <taxon>Metazoa</taxon>
        <taxon>Ecdysozoa</taxon>
        <taxon>Arthropoda</taxon>
        <taxon>Hexapoda</taxon>
        <taxon>Insecta</taxon>
        <taxon>Pterygota</taxon>
        <taxon>Neoptera</taxon>
        <taxon>Polyneoptera</taxon>
        <taxon>Dictyoptera</taxon>
        <taxon>Blattodea</taxon>
        <taxon>Blattoidea</taxon>
        <taxon>Termitoidae</taxon>
        <taxon>Kalotermitidae</taxon>
        <taxon>Cryptotermitinae</taxon>
        <taxon>Cryptotermes</taxon>
    </lineage>
</organism>
<comment type="function">
    <text evidence="11">Catalyzes cyclization of the linear tetrapyrrole, hydroxymethylbilane, to the macrocyclic uroporphyrinogen III, the branch point for the various sub-pathways leading to the wide diversity of porphyrins. Porphyrins act as cofactors for a multitude of enzymes that perform a variety of processes within the cell such as methionine synthesis (vitamin B12) or oxygen transport (heme).</text>
</comment>
<dbReference type="CDD" id="cd06578">
    <property type="entry name" value="HemD"/>
    <property type="match status" value="1"/>
</dbReference>
<dbReference type="SUPFAM" id="SSF69618">
    <property type="entry name" value="HemD-like"/>
    <property type="match status" value="1"/>
</dbReference>
<evidence type="ECO:0000256" key="7">
    <source>
        <dbReference type="ARBA" id="ARBA00031702"/>
    </source>
</evidence>
<evidence type="ECO:0000256" key="5">
    <source>
        <dbReference type="ARBA" id="ARBA00023239"/>
    </source>
</evidence>
<proteinExistence type="inferred from homology"/>
<dbReference type="Proteomes" id="UP000235965">
    <property type="component" value="Unassembled WGS sequence"/>
</dbReference>
<comment type="caution">
    <text evidence="13">The sequence shown here is derived from an EMBL/GenBank/DDBJ whole genome shotgun (WGS) entry which is preliminary data.</text>
</comment>
<evidence type="ECO:0000256" key="3">
    <source>
        <dbReference type="ARBA" id="ARBA00013109"/>
    </source>
</evidence>
<dbReference type="GO" id="GO:0006785">
    <property type="term" value="P:heme B biosynthetic process"/>
    <property type="evidence" value="ECO:0007669"/>
    <property type="project" value="UniProtKB-ARBA"/>
</dbReference>
<dbReference type="FunCoup" id="A0A2J7QDU4">
    <property type="interactions" value="415"/>
</dbReference>
<evidence type="ECO:0000256" key="2">
    <source>
        <dbReference type="ARBA" id="ARBA00008133"/>
    </source>
</evidence>
<accession>A0A2J7QDU4</accession>
<evidence type="ECO:0000313" key="13">
    <source>
        <dbReference type="EMBL" id="PNF26752.1"/>
    </source>
</evidence>
<feature type="domain" description="Tetrapyrrole biosynthesis uroporphyrinogen III synthase" evidence="12">
    <location>
        <begin position="26"/>
        <end position="251"/>
    </location>
</feature>
<dbReference type="InParanoid" id="A0A2J7QDU4"/>
<evidence type="ECO:0000256" key="8">
    <source>
        <dbReference type="ARBA" id="ARBA00032649"/>
    </source>
</evidence>
<evidence type="ECO:0000256" key="6">
    <source>
        <dbReference type="ARBA" id="ARBA00023244"/>
    </source>
</evidence>
<keyword evidence="14" id="KW-1185">Reference proteome</keyword>